<accession>A0A1C7M2B8</accession>
<name>A0A1C7M2B8_GRIFR</name>
<comment type="caution">
    <text evidence="1">The sequence shown here is derived from an EMBL/GenBank/DDBJ whole genome shotgun (WGS) entry which is preliminary data.</text>
</comment>
<gene>
    <name evidence="1" type="ORF">A0H81_10801</name>
</gene>
<organism evidence="1 2">
    <name type="scientific">Grifola frondosa</name>
    <name type="common">Maitake</name>
    <name type="synonym">Polyporus frondosus</name>
    <dbReference type="NCBI Taxonomy" id="5627"/>
    <lineage>
        <taxon>Eukaryota</taxon>
        <taxon>Fungi</taxon>
        <taxon>Dikarya</taxon>
        <taxon>Basidiomycota</taxon>
        <taxon>Agaricomycotina</taxon>
        <taxon>Agaricomycetes</taxon>
        <taxon>Polyporales</taxon>
        <taxon>Grifolaceae</taxon>
        <taxon>Grifola</taxon>
    </lineage>
</organism>
<sequence length="89" mass="10541">MLNFCVAKRRRLDMIYRHKLLLRPMALRFSGTAKKSERSLVIHLRKSEHCSRVRTLRRRDGPTILMLTRAHATTMDKHFLIILSNGREL</sequence>
<proteinExistence type="predicted"/>
<reference evidence="1 2" key="1">
    <citation type="submission" date="2016-03" db="EMBL/GenBank/DDBJ databases">
        <title>Whole genome sequencing of Grifola frondosa 9006-11.</title>
        <authorList>
            <person name="Min B."/>
            <person name="Park H."/>
            <person name="Kim J.-G."/>
            <person name="Cho H."/>
            <person name="Oh Y.-L."/>
            <person name="Kong W.-S."/>
            <person name="Choi I.-G."/>
        </authorList>
    </citation>
    <scope>NUCLEOTIDE SEQUENCE [LARGE SCALE GENOMIC DNA]</scope>
    <source>
        <strain evidence="1 2">9006-11</strain>
    </source>
</reference>
<dbReference type="AlphaFoldDB" id="A0A1C7M2B8"/>
<protein>
    <submittedName>
        <fullName evidence="1">Uncharacterized protein</fullName>
    </submittedName>
</protein>
<evidence type="ECO:0000313" key="1">
    <source>
        <dbReference type="EMBL" id="OBZ69214.1"/>
    </source>
</evidence>
<keyword evidence="2" id="KW-1185">Reference proteome</keyword>
<evidence type="ECO:0000313" key="2">
    <source>
        <dbReference type="Proteomes" id="UP000092993"/>
    </source>
</evidence>
<dbReference type="EMBL" id="LUGG01000018">
    <property type="protein sequence ID" value="OBZ69214.1"/>
    <property type="molecule type" value="Genomic_DNA"/>
</dbReference>
<dbReference type="Proteomes" id="UP000092993">
    <property type="component" value="Unassembled WGS sequence"/>
</dbReference>